<keyword evidence="5" id="KW-1185">Reference proteome</keyword>
<keyword evidence="1 2" id="KW-0238">DNA-binding</keyword>
<evidence type="ECO:0000256" key="2">
    <source>
        <dbReference type="PROSITE-ProRule" id="PRU00335"/>
    </source>
</evidence>
<evidence type="ECO:0000256" key="1">
    <source>
        <dbReference type="ARBA" id="ARBA00023125"/>
    </source>
</evidence>
<dbReference type="RefSeq" id="WP_380860697.1">
    <property type="nucleotide sequence ID" value="NZ_JBHRXV010000009.1"/>
</dbReference>
<feature type="domain" description="HTH tetR-type" evidence="3">
    <location>
        <begin position="17"/>
        <end position="77"/>
    </location>
</feature>
<name>A0ABV7X9Z5_9SPHN</name>
<evidence type="ECO:0000259" key="3">
    <source>
        <dbReference type="PROSITE" id="PS50977"/>
    </source>
</evidence>
<comment type="caution">
    <text evidence="4">The sequence shown here is derived from an EMBL/GenBank/DDBJ whole genome shotgun (WGS) entry which is preliminary data.</text>
</comment>
<reference evidence="5" key="1">
    <citation type="journal article" date="2019" name="Int. J. Syst. Evol. Microbiol.">
        <title>The Global Catalogue of Microorganisms (GCM) 10K type strain sequencing project: providing services to taxonomists for standard genome sequencing and annotation.</title>
        <authorList>
            <consortium name="The Broad Institute Genomics Platform"/>
            <consortium name="The Broad Institute Genome Sequencing Center for Infectious Disease"/>
            <person name="Wu L."/>
            <person name="Ma J."/>
        </authorList>
    </citation>
    <scope>NUCLEOTIDE SEQUENCE [LARGE SCALE GENOMIC DNA]</scope>
    <source>
        <strain evidence="5">KCTC 42644</strain>
    </source>
</reference>
<dbReference type="PRINTS" id="PR00455">
    <property type="entry name" value="HTHTETR"/>
</dbReference>
<accession>A0ABV7X9Z5</accession>
<dbReference type="Gene3D" id="1.10.357.10">
    <property type="entry name" value="Tetracycline Repressor, domain 2"/>
    <property type="match status" value="1"/>
</dbReference>
<dbReference type="SUPFAM" id="SSF46689">
    <property type="entry name" value="Homeodomain-like"/>
    <property type="match status" value="1"/>
</dbReference>
<dbReference type="PANTHER" id="PTHR30055:SF201">
    <property type="entry name" value="TRANSCRIPTIONAL REGULATORY PROTEIN"/>
    <property type="match status" value="1"/>
</dbReference>
<dbReference type="InterPro" id="IPR036271">
    <property type="entry name" value="Tet_transcr_reg_TetR-rel_C_sf"/>
</dbReference>
<gene>
    <name evidence="4" type="ORF">ACFOMD_09990</name>
</gene>
<dbReference type="SUPFAM" id="SSF48498">
    <property type="entry name" value="Tetracyclin repressor-like, C-terminal domain"/>
    <property type="match status" value="1"/>
</dbReference>
<dbReference type="PROSITE" id="PS50977">
    <property type="entry name" value="HTH_TETR_2"/>
    <property type="match status" value="1"/>
</dbReference>
<dbReference type="Proteomes" id="UP001595615">
    <property type="component" value="Unassembled WGS sequence"/>
</dbReference>
<dbReference type="EMBL" id="JBHRXV010000009">
    <property type="protein sequence ID" value="MFC3712902.1"/>
    <property type="molecule type" value="Genomic_DNA"/>
</dbReference>
<evidence type="ECO:0000313" key="4">
    <source>
        <dbReference type="EMBL" id="MFC3712902.1"/>
    </source>
</evidence>
<feature type="DNA-binding region" description="H-T-H motif" evidence="2">
    <location>
        <begin position="40"/>
        <end position="59"/>
    </location>
</feature>
<dbReference type="PANTHER" id="PTHR30055">
    <property type="entry name" value="HTH-TYPE TRANSCRIPTIONAL REGULATOR RUTR"/>
    <property type="match status" value="1"/>
</dbReference>
<dbReference type="InterPro" id="IPR050109">
    <property type="entry name" value="HTH-type_TetR-like_transc_reg"/>
</dbReference>
<proteinExistence type="predicted"/>
<dbReference type="InterPro" id="IPR001647">
    <property type="entry name" value="HTH_TetR"/>
</dbReference>
<sequence length="215" mass="24300">MAANPKAQKAAKSVPSDGLRQSIIEAARRSFAEESYAGLTMRKIAARVGCTAGAIYLYFPGKEDLLRHVWEDEFANLHVYMRGAVDQTRDPIEKVRQIFLAWVRYFLQHAEDFRIMFVWQGPGVERDRVDPASSFGRSTESYQYFRTMLSEVIRDAPAAPRDLDMAMQSLLTATFGVVAMANGPSQFPWFDPEEVAETIVDSILRGWGVEVRRVA</sequence>
<evidence type="ECO:0000313" key="5">
    <source>
        <dbReference type="Proteomes" id="UP001595615"/>
    </source>
</evidence>
<dbReference type="Pfam" id="PF00440">
    <property type="entry name" value="TetR_N"/>
    <property type="match status" value="1"/>
</dbReference>
<organism evidence="4 5">
    <name type="scientific">Sphingoaurantiacus capsulatus</name>
    <dbReference type="NCBI Taxonomy" id="1771310"/>
    <lineage>
        <taxon>Bacteria</taxon>
        <taxon>Pseudomonadati</taxon>
        <taxon>Pseudomonadota</taxon>
        <taxon>Alphaproteobacteria</taxon>
        <taxon>Sphingomonadales</taxon>
        <taxon>Sphingosinicellaceae</taxon>
        <taxon>Sphingoaurantiacus</taxon>
    </lineage>
</organism>
<protein>
    <submittedName>
        <fullName evidence="4">TetR/AcrR family transcriptional regulator</fullName>
    </submittedName>
</protein>
<dbReference type="InterPro" id="IPR009057">
    <property type="entry name" value="Homeodomain-like_sf"/>
</dbReference>